<feature type="chain" id="PRO_5043348287" description="FLYWCH-type domain-containing protein" evidence="4">
    <location>
        <begin position="21"/>
        <end position="106"/>
    </location>
</feature>
<keyword evidence="2" id="KW-0863">Zinc-finger</keyword>
<protein>
    <recommendedName>
        <fullName evidence="5">FLYWCH-type domain-containing protein</fullName>
    </recommendedName>
</protein>
<name>A0AAV1K8G2_9NEOP</name>
<sequence length="106" mass="12139">MLAAISKFLYLQLVQNVCLCFTDFQYEIIKVGTTGKSVIMYQNYTFSYQGPKNVKLYPYCSKKNSTKCPARLKLDKEGNIIYAITEHNHPPPKYTRASGGLYIKID</sequence>
<feature type="domain" description="FLYWCH-type" evidence="5">
    <location>
        <begin position="33"/>
        <end position="89"/>
    </location>
</feature>
<dbReference type="Gene3D" id="2.20.25.240">
    <property type="match status" value="1"/>
</dbReference>
<evidence type="ECO:0000259" key="5">
    <source>
        <dbReference type="Pfam" id="PF04500"/>
    </source>
</evidence>
<keyword evidence="3" id="KW-0862">Zinc</keyword>
<gene>
    <name evidence="6" type="ORF">PARMNEM_LOCUS1130</name>
</gene>
<feature type="signal peptide" evidence="4">
    <location>
        <begin position="1"/>
        <end position="20"/>
    </location>
</feature>
<reference evidence="6 7" key="1">
    <citation type="submission" date="2023-11" db="EMBL/GenBank/DDBJ databases">
        <authorList>
            <person name="Hedman E."/>
            <person name="Englund M."/>
            <person name="Stromberg M."/>
            <person name="Nyberg Akerstrom W."/>
            <person name="Nylinder S."/>
            <person name="Jareborg N."/>
            <person name="Kallberg Y."/>
            <person name="Kronander E."/>
        </authorList>
    </citation>
    <scope>NUCLEOTIDE SEQUENCE [LARGE SCALE GENOMIC DNA]</scope>
</reference>
<evidence type="ECO:0000313" key="6">
    <source>
        <dbReference type="EMBL" id="CAK1579150.1"/>
    </source>
</evidence>
<evidence type="ECO:0000256" key="4">
    <source>
        <dbReference type="SAM" id="SignalP"/>
    </source>
</evidence>
<dbReference type="InterPro" id="IPR007588">
    <property type="entry name" value="Znf_FLYWCH"/>
</dbReference>
<dbReference type="AlphaFoldDB" id="A0AAV1K8G2"/>
<dbReference type="Pfam" id="PF04500">
    <property type="entry name" value="FLYWCH"/>
    <property type="match status" value="1"/>
</dbReference>
<dbReference type="GO" id="GO:0008270">
    <property type="term" value="F:zinc ion binding"/>
    <property type="evidence" value="ECO:0007669"/>
    <property type="project" value="UniProtKB-KW"/>
</dbReference>
<accession>A0AAV1K8G2</accession>
<dbReference type="Proteomes" id="UP001314205">
    <property type="component" value="Unassembled WGS sequence"/>
</dbReference>
<keyword evidence="1" id="KW-0479">Metal-binding</keyword>
<evidence type="ECO:0000256" key="3">
    <source>
        <dbReference type="ARBA" id="ARBA00022833"/>
    </source>
</evidence>
<organism evidence="6 7">
    <name type="scientific">Parnassius mnemosyne</name>
    <name type="common">clouded apollo</name>
    <dbReference type="NCBI Taxonomy" id="213953"/>
    <lineage>
        <taxon>Eukaryota</taxon>
        <taxon>Metazoa</taxon>
        <taxon>Ecdysozoa</taxon>
        <taxon>Arthropoda</taxon>
        <taxon>Hexapoda</taxon>
        <taxon>Insecta</taxon>
        <taxon>Pterygota</taxon>
        <taxon>Neoptera</taxon>
        <taxon>Endopterygota</taxon>
        <taxon>Lepidoptera</taxon>
        <taxon>Glossata</taxon>
        <taxon>Ditrysia</taxon>
        <taxon>Papilionoidea</taxon>
        <taxon>Papilionidae</taxon>
        <taxon>Parnassiinae</taxon>
        <taxon>Parnassini</taxon>
        <taxon>Parnassius</taxon>
        <taxon>Driopa</taxon>
    </lineage>
</organism>
<dbReference type="EMBL" id="CAVLGL010000002">
    <property type="protein sequence ID" value="CAK1579150.1"/>
    <property type="molecule type" value="Genomic_DNA"/>
</dbReference>
<keyword evidence="7" id="KW-1185">Reference proteome</keyword>
<evidence type="ECO:0000256" key="2">
    <source>
        <dbReference type="ARBA" id="ARBA00022771"/>
    </source>
</evidence>
<keyword evidence="4" id="KW-0732">Signal</keyword>
<comment type="caution">
    <text evidence="6">The sequence shown here is derived from an EMBL/GenBank/DDBJ whole genome shotgun (WGS) entry which is preliminary data.</text>
</comment>
<evidence type="ECO:0000256" key="1">
    <source>
        <dbReference type="ARBA" id="ARBA00022723"/>
    </source>
</evidence>
<evidence type="ECO:0000313" key="7">
    <source>
        <dbReference type="Proteomes" id="UP001314205"/>
    </source>
</evidence>
<proteinExistence type="predicted"/>